<accession>A0A6S6XT00</accession>
<dbReference type="Proteomes" id="UP000515733">
    <property type="component" value="Chromosome"/>
</dbReference>
<evidence type="ECO:0000313" key="1">
    <source>
        <dbReference type="EMBL" id="CAB1369123.1"/>
    </source>
</evidence>
<evidence type="ECO:0000313" key="2">
    <source>
        <dbReference type="Proteomes" id="UP000515733"/>
    </source>
</evidence>
<keyword evidence="2" id="KW-1185">Reference proteome</keyword>
<dbReference type="EMBL" id="LR778301">
    <property type="protein sequence ID" value="CAB1369123.1"/>
    <property type="molecule type" value="Genomic_DNA"/>
</dbReference>
<organism evidence="1 2">
    <name type="scientific">Denitratisoma oestradiolicum</name>
    <dbReference type="NCBI Taxonomy" id="311182"/>
    <lineage>
        <taxon>Bacteria</taxon>
        <taxon>Pseudomonadati</taxon>
        <taxon>Pseudomonadota</taxon>
        <taxon>Betaproteobacteria</taxon>
        <taxon>Nitrosomonadales</taxon>
        <taxon>Sterolibacteriaceae</taxon>
        <taxon>Denitratisoma</taxon>
    </lineage>
</organism>
<sequence>MAIRMKRESESRFRRRGFVPLTRVATTLARTPSWQSGRYAEFGWLGFWEMGLIGLNYDWGFIEAIMPILSVKMFKQSSRVQVRLG</sequence>
<gene>
    <name evidence="1" type="ORF">DENOEST_1958</name>
</gene>
<dbReference type="AlphaFoldDB" id="A0A6S6XT00"/>
<protein>
    <submittedName>
        <fullName evidence="1">Uncharacterized protein</fullName>
    </submittedName>
</protein>
<reference evidence="1 2" key="1">
    <citation type="submission" date="2020-03" db="EMBL/GenBank/DDBJ databases">
        <authorList>
            <consortium name="Genoscope - CEA"/>
            <person name="William W."/>
        </authorList>
    </citation>
    <scope>NUCLEOTIDE SEQUENCE [LARGE SCALE GENOMIC DNA]</scope>
    <source>
        <strain evidence="2">DSM 16959</strain>
    </source>
</reference>
<proteinExistence type="predicted"/>
<dbReference type="KEGG" id="doe:DENOEST_1958"/>
<name>A0A6S6XT00_9PROT</name>